<keyword evidence="1" id="KW-1133">Transmembrane helix</keyword>
<evidence type="ECO:0000259" key="2">
    <source>
        <dbReference type="Pfam" id="PF09335"/>
    </source>
</evidence>
<name>A0A7C5X2J3_9AQUI</name>
<dbReference type="EMBL" id="DSAC01000114">
    <property type="protein sequence ID" value="HHO74771.1"/>
    <property type="molecule type" value="Genomic_DNA"/>
</dbReference>
<reference evidence="3" key="1">
    <citation type="journal article" date="2020" name="mSystems">
        <title>Genome- and Community-Level Interaction Insights into Carbon Utilization and Element Cycling Functions of Hydrothermarchaeota in Hydrothermal Sediment.</title>
        <authorList>
            <person name="Zhou Z."/>
            <person name="Liu Y."/>
            <person name="Xu W."/>
            <person name="Pan J."/>
            <person name="Luo Z.H."/>
            <person name="Li M."/>
        </authorList>
    </citation>
    <scope>NUCLEOTIDE SEQUENCE [LARGE SCALE GENOMIC DNA]</scope>
    <source>
        <strain evidence="3">SpSt-114</strain>
    </source>
</reference>
<evidence type="ECO:0000313" key="3">
    <source>
        <dbReference type="EMBL" id="HHO74771.1"/>
    </source>
</evidence>
<dbReference type="InterPro" id="IPR051311">
    <property type="entry name" value="DedA_domain"/>
</dbReference>
<keyword evidence="1" id="KW-0472">Membrane</keyword>
<feature type="transmembrane region" description="Helical" evidence="1">
    <location>
        <begin position="21"/>
        <end position="39"/>
    </location>
</feature>
<organism evidence="3">
    <name type="scientific">Thermocrinis ruber</name>
    <dbReference type="NCBI Taxonomy" id="75906"/>
    <lineage>
        <taxon>Bacteria</taxon>
        <taxon>Pseudomonadati</taxon>
        <taxon>Aquificota</taxon>
        <taxon>Aquificia</taxon>
        <taxon>Aquificales</taxon>
        <taxon>Aquificaceae</taxon>
        <taxon>Thermocrinis</taxon>
    </lineage>
</organism>
<dbReference type="AlphaFoldDB" id="A0A7C5X2J3"/>
<protein>
    <submittedName>
        <fullName evidence="3">DedA family protein</fullName>
    </submittedName>
</protein>
<gene>
    <name evidence="3" type="ORF">ENN04_09135</name>
</gene>
<dbReference type="PANTHER" id="PTHR42709">
    <property type="entry name" value="ALKALINE PHOSPHATASE LIKE PROTEIN"/>
    <property type="match status" value="1"/>
</dbReference>
<feature type="transmembrane region" description="Helical" evidence="1">
    <location>
        <begin position="100"/>
        <end position="122"/>
    </location>
</feature>
<sequence length="158" mass="18026">MIEQFFPELKKWAEDFVMEHGYTALFVLSFTESIIQPIPPYPFITAAPLFKLNPYTAGFVAFIGNLLGALVAFFLARLLGESFVRRIFGERLYTKGEAIFNRYGFFAVLIGEPYKLVCWLAGIFHMPLFTFLIATVIARGVRIGIFVFFGDVLKRFLS</sequence>
<dbReference type="GO" id="GO:0005886">
    <property type="term" value="C:plasma membrane"/>
    <property type="evidence" value="ECO:0007669"/>
    <property type="project" value="TreeGrafter"/>
</dbReference>
<keyword evidence="1" id="KW-0812">Transmembrane</keyword>
<dbReference type="InterPro" id="IPR032816">
    <property type="entry name" value="VTT_dom"/>
</dbReference>
<proteinExistence type="predicted"/>
<feature type="domain" description="VTT" evidence="2">
    <location>
        <begin position="43"/>
        <end position="151"/>
    </location>
</feature>
<accession>A0A7C5X2J3</accession>
<dbReference type="Pfam" id="PF09335">
    <property type="entry name" value="VTT_dom"/>
    <property type="match status" value="1"/>
</dbReference>
<dbReference type="PANTHER" id="PTHR42709:SF11">
    <property type="entry name" value="DEDA FAMILY PROTEIN"/>
    <property type="match status" value="1"/>
</dbReference>
<evidence type="ECO:0000256" key="1">
    <source>
        <dbReference type="SAM" id="Phobius"/>
    </source>
</evidence>
<feature type="transmembrane region" description="Helical" evidence="1">
    <location>
        <begin position="128"/>
        <end position="149"/>
    </location>
</feature>
<feature type="transmembrane region" description="Helical" evidence="1">
    <location>
        <begin position="59"/>
        <end position="79"/>
    </location>
</feature>
<comment type="caution">
    <text evidence="3">The sequence shown here is derived from an EMBL/GenBank/DDBJ whole genome shotgun (WGS) entry which is preliminary data.</text>
</comment>